<dbReference type="InterPro" id="IPR057214">
    <property type="entry name" value="DUF7892"/>
</dbReference>
<dbReference type="HOGENOM" id="CLU_003437_1_0_1"/>
<dbReference type="InterPro" id="IPR001810">
    <property type="entry name" value="F-box_dom"/>
</dbReference>
<name>W9YEQ4_9EURO</name>
<feature type="region of interest" description="Disordered" evidence="1">
    <location>
        <begin position="1"/>
        <end position="81"/>
    </location>
</feature>
<dbReference type="Proteomes" id="UP000019484">
    <property type="component" value="Unassembled WGS sequence"/>
</dbReference>
<protein>
    <recommendedName>
        <fullName evidence="2">F-box domain-containing protein</fullName>
    </recommendedName>
</protein>
<organism evidence="3 4">
    <name type="scientific">Capronia coronata CBS 617.96</name>
    <dbReference type="NCBI Taxonomy" id="1182541"/>
    <lineage>
        <taxon>Eukaryota</taxon>
        <taxon>Fungi</taxon>
        <taxon>Dikarya</taxon>
        <taxon>Ascomycota</taxon>
        <taxon>Pezizomycotina</taxon>
        <taxon>Eurotiomycetes</taxon>
        <taxon>Chaetothyriomycetidae</taxon>
        <taxon>Chaetothyriales</taxon>
        <taxon>Herpotrichiellaceae</taxon>
        <taxon>Capronia</taxon>
    </lineage>
</organism>
<reference evidence="3 4" key="1">
    <citation type="submission" date="2013-03" db="EMBL/GenBank/DDBJ databases">
        <title>The Genome Sequence of Capronia coronata CBS 617.96.</title>
        <authorList>
            <consortium name="The Broad Institute Genomics Platform"/>
            <person name="Cuomo C."/>
            <person name="de Hoog S."/>
            <person name="Gorbushina A."/>
            <person name="Walker B."/>
            <person name="Young S.K."/>
            <person name="Zeng Q."/>
            <person name="Gargeya S."/>
            <person name="Fitzgerald M."/>
            <person name="Haas B."/>
            <person name="Abouelleil A."/>
            <person name="Allen A.W."/>
            <person name="Alvarado L."/>
            <person name="Arachchi H.M."/>
            <person name="Berlin A.M."/>
            <person name="Chapman S.B."/>
            <person name="Gainer-Dewar J."/>
            <person name="Goldberg J."/>
            <person name="Griggs A."/>
            <person name="Gujja S."/>
            <person name="Hansen M."/>
            <person name="Howarth C."/>
            <person name="Imamovic A."/>
            <person name="Ireland A."/>
            <person name="Larimer J."/>
            <person name="McCowan C."/>
            <person name="Murphy C."/>
            <person name="Pearson M."/>
            <person name="Poon T.W."/>
            <person name="Priest M."/>
            <person name="Roberts A."/>
            <person name="Saif S."/>
            <person name="Shea T."/>
            <person name="Sisk P."/>
            <person name="Sykes S."/>
            <person name="Wortman J."/>
            <person name="Nusbaum C."/>
            <person name="Birren B."/>
        </authorList>
    </citation>
    <scope>NUCLEOTIDE SEQUENCE [LARGE SCALE GENOMIC DNA]</scope>
    <source>
        <strain evidence="3 4">CBS 617.96</strain>
    </source>
</reference>
<sequence length="1386" mass="155588">MDLESERKRHTLKVPGKRTWSPGFPAHSRDGVDHATPTAGRLQSGEHHDGSDPKRPRLLTIAPSRPQTQPEPNSSRAKPALGSLPNEIQQHIFSFLDPISLGRIIRVNRSFRSLIDPAASLPEASGQARQLTLRSQDLVWATSRKTFFQGFPKPMDAMTELEMWRLALGRRCQYCSSRGQPENMSLSTSSPWHAGPGLKNVRTIWPFRVRTCGSCLEPRLVKETDLLVSGSSALLPGLPFAIFTPSLDYVASVVLRQVSIPPDIQLTKYYFKPQLEDLQRSRDGVRALGAAALEEWYKGLEDLGQQQIAAAARFDQWQLNSPFWKTSTPARGNTSQAGFPRASNIIQDERPLQLLPGTRDGLPIPPLAKSAGLLNPGAISHARPAAHLLPPETNVYAVQHGTAQPPAGVDNHTGSSSIQSSPRHRVERSPKEAELCKAERRKEIERRCLAFDPPIMPSTLVHMEAFKAAILISQPLNDNAWDLLRPRLLAQRLEAEQTERMHNASLNYSTIPPEGRRALEEERRVAQENVSHMWLELKVPARDKIQTYAQEFIHQTWSGGRGVTKATASKFAAEVLCHVRQRFDEVIAQEDRMLALKGTGFPQDPESQACRKLKLEDMKWTFEEYVKPHTERFGKDLFLCRVCDTNQKLFSFEAVIQHYAAKHTSALSHGTAVVYWRAPWPIDPPFDPSPNIPWIQEGLRNVEQPAASLRRDVNFGYPASGPHRNLLETVAALALEFWHKLDGIWDLSDAVRLYVVVQHINVMLLRESNVELDLHLFTRAIMQQPELQSIRDLVGLGCRTCSELGKMAAAPFPGRTPSRYSLLELLVHFQQVHLDLEGASAETGATPLSSWAPARADWKRDMIWLPSPAAIQALLHSPGIDRDKLQIIADAFPNYFAQPFHCVGPLPSTLIQGETQVPTAPSARYLERRGPHIARRSGRGSGDGSYIAPTEESGITAEDEYDPHRPAPTFRRSQHHEVRHPMQSPPRESTRHEELPYYPERAPIYRQYYYQNADYDRVWDQHSRDGPLSGASMVWSHDDGSSRFSYLEPLNRNSETTAEGASEAVPGSKAGSRRSLPLAVDTDKAGAGRNLDGQRNIDEEPASTAAANFLEDFDPTRGEIAVRFPSDTGALHTRQAEQIHLGLPHPRPVARHAQEYQAALRPGSRLGDIDPLPIRLNHRPDLRRNSYQRLNKPRPVISEGAGPGTSRSLVAEREYMGSLPERSHRASFQSTNETLDDRGVGLTGSSYETRYYPEDNQYRRSTRRYEAAGSASAELSTRMEHSGPRRYIDSRSWTGGNDDDDDRRQYWHRDTSHEYYGRAFPQGRSGVGAVYGAEHPSAREIDFVGHDVRHARGEQFVPEHRVWTVADDTREVVYKPLDPPMRYAPG</sequence>
<dbReference type="Pfam" id="PF12937">
    <property type="entry name" value="F-box-like"/>
    <property type="match status" value="1"/>
</dbReference>
<dbReference type="InterPro" id="IPR036047">
    <property type="entry name" value="F-box-like_dom_sf"/>
</dbReference>
<dbReference type="eggNOG" id="ENOG502RPXF">
    <property type="taxonomic scope" value="Eukaryota"/>
</dbReference>
<comment type="caution">
    <text evidence="3">The sequence shown here is derived from an EMBL/GenBank/DDBJ whole genome shotgun (WGS) entry which is preliminary data.</text>
</comment>
<dbReference type="RefSeq" id="XP_007724161.1">
    <property type="nucleotide sequence ID" value="XM_007725971.1"/>
</dbReference>
<dbReference type="SUPFAM" id="SSF81383">
    <property type="entry name" value="F-box domain"/>
    <property type="match status" value="1"/>
</dbReference>
<dbReference type="OrthoDB" id="2322499at2759"/>
<dbReference type="SMART" id="SM00256">
    <property type="entry name" value="FBOX"/>
    <property type="match status" value="1"/>
</dbReference>
<accession>W9YEQ4</accession>
<dbReference type="Pfam" id="PF25422">
    <property type="entry name" value="DUF7892"/>
    <property type="match status" value="1"/>
</dbReference>
<dbReference type="EMBL" id="AMWN01000004">
    <property type="protein sequence ID" value="EXJ88155.1"/>
    <property type="molecule type" value="Genomic_DNA"/>
</dbReference>
<feature type="compositionally biased region" description="Basic and acidic residues" evidence="1">
    <location>
        <begin position="1251"/>
        <end position="1266"/>
    </location>
</feature>
<dbReference type="Gene3D" id="1.20.1280.50">
    <property type="match status" value="1"/>
</dbReference>
<keyword evidence="4" id="KW-1185">Reference proteome</keyword>
<feature type="region of interest" description="Disordered" evidence="1">
    <location>
        <begin position="933"/>
        <end position="993"/>
    </location>
</feature>
<proteinExistence type="predicted"/>
<feature type="region of interest" description="Disordered" evidence="1">
    <location>
        <begin position="1053"/>
        <end position="1101"/>
    </location>
</feature>
<feature type="compositionally biased region" description="Polar residues" evidence="1">
    <location>
        <begin position="412"/>
        <end position="421"/>
    </location>
</feature>
<evidence type="ECO:0000259" key="2">
    <source>
        <dbReference type="PROSITE" id="PS50181"/>
    </source>
</evidence>
<evidence type="ECO:0000313" key="3">
    <source>
        <dbReference type="EMBL" id="EXJ88155.1"/>
    </source>
</evidence>
<dbReference type="PROSITE" id="PS50181">
    <property type="entry name" value="FBOX"/>
    <property type="match status" value="1"/>
</dbReference>
<gene>
    <name evidence="3" type="ORF">A1O1_05083</name>
</gene>
<dbReference type="STRING" id="1182541.W9YEQ4"/>
<evidence type="ECO:0000256" key="1">
    <source>
        <dbReference type="SAM" id="MobiDB-lite"/>
    </source>
</evidence>
<dbReference type="CDD" id="cd09917">
    <property type="entry name" value="F-box_SF"/>
    <property type="match status" value="1"/>
</dbReference>
<feature type="compositionally biased region" description="Basic and acidic residues" evidence="1">
    <location>
        <begin position="44"/>
        <end position="55"/>
    </location>
</feature>
<feature type="region of interest" description="Disordered" evidence="1">
    <location>
        <begin position="1220"/>
        <end position="1301"/>
    </location>
</feature>
<feature type="compositionally biased region" description="Polar residues" evidence="1">
    <location>
        <begin position="65"/>
        <end position="76"/>
    </location>
</feature>
<evidence type="ECO:0000313" key="4">
    <source>
        <dbReference type="Proteomes" id="UP000019484"/>
    </source>
</evidence>
<feature type="compositionally biased region" description="Basic and acidic residues" evidence="1">
    <location>
        <begin position="1277"/>
        <end position="1289"/>
    </location>
</feature>
<dbReference type="GeneID" id="19159960"/>
<feature type="domain" description="F-box" evidence="2">
    <location>
        <begin position="78"/>
        <end position="124"/>
    </location>
</feature>
<feature type="region of interest" description="Disordered" evidence="1">
    <location>
        <begin position="402"/>
        <end position="434"/>
    </location>
</feature>